<evidence type="ECO:0000313" key="2">
    <source>
        <dbReference type="EMBL" id="MPM45300.1"/>
    </source>
</evidence>
<organism evidence="2">
    <name type="scientific">bioreactor metagenome</name>
    <dbReference type="NCBI Taxonomy" id="1076179"/>
    <lineage>
        <taxon>unclassified sequences</taxon>
        <taxon>metagenomes</taxon>
        <taxon>ecological metagenomes</taxon>
    </lineage>
</organism>
<evidence type="ECO:0000256" key="1">
    <source>
        <dbReference type="SAM" id="MobiDB-lite"/>
    </source>
</evidence>
<feature type="region of interest" description="Disordered" evidence="1">
    <location>
        <begin position="38"/>
        <end position="125"/>
    </location>
</feature>
<comment type="caution">
    <text evidence="2">The sequence shown here is derived from an EMBL/GenBank/DDBJ whole genome shotgun (WGS) entry which is preliminary data.</text>
</comment>
<dbReference type="AlphaFoldDB" id="A0A644ZWF4"/>
<gene>
    <name evidence="2" type="ORF">SDC9_91986</name>
</gene>
<name>A0A644ZWF4_9ZZZZ</name>
<dbReference type="EMBL" id="VSSQ01010820">
    <property type="protein sequence ID" value="MPM45300.1"/>
    <property type="molecule type" value="Genomic_DNA"/>
</dbReference>
<reference evidence="2" key="1">
    <citation type="submission" date="2019-08" db="EMBL/GenBank/DDBJ databases">
        <authorList>
            <person name="Kucharzyk K."/>
            <person name="Murdoch R.W."/>
            <person name="Higgins S."/>
            <person name="Loffler F."/>
        </authorList>
    </citation>
    <scope>NUCLEOTIDE SEQUENCE</scope>
</reference>
<sequence>MEGERDAAAGGLGPDFPGGLLPHVHALSALVLIGVQPQPGQPGGRVGRGPAHKGKGVGIARRAEQRPHRSASAFEPKGLRPFASCRKGSSTAYRTYRPGLPARRMGRTSSTGMPAFLAPSTSVNT</sequence>
<accession>A0A644ZWF4</accession>
<protein>
    <submittedName>
        <fullName evidence="2">Uncharacterized protein</fullName>
    </submittedName>
</protein>
<proteinExistence type="predicted"/>